<sequence>MRDVERNPGGVALVTLADVAALAGVSLATASRALNGSKNRKVADELRERVLEAARRLDYAPNPNAQAVARGRTDSVGLVMHDIADPYFSSIAAGVITVAERQGLAVTIATTGRRPGAELESVARLRRQRSRAIVLVGSRTSDQVATARLIEEFEAYVEGGGRVAAITQPVLPVDTLAIENRAGAQALSQALVELGHREFAVLAGDPAVLTSQDRLAGFRDGLRRSGTRLARENVLRAAFTRDGGYEAMKRLIARAPDVSCVFAVNDVMAVGAMAAIREAGLVAGRDVAIAGFDDIETLRDVTPALSTVGVPLQELGERAVELALREPGTPVETVRVTGHVQLRESTPRADGRTLASALAALEARRDTVGA</sequence>
<dbReference type="CDD" id="cd06267">
    <property type="entry name" value="PBP1_LacI_sugar_binding-like"/>
    <property type="match status" value="1"/>
</dbReference>
<keyword evidence="6" id="KW-1185">Reference proteome</keyword>
<keyword evidence="1" id="KW-0805">Transcription regulation</keyword>
<gene>
    <name evidence="5" type="ORF">J2S57_005663</name>
</gene>
<evidence type="ECO:0000256" key="1">
    <source>
        <dbReference type="ARBA" id="ARBA00023015"/>
    </source>
</evidence>
<dbReference type="InterPro" id="IPR010982">
    <property type="entry name" value="Lambda_DNA-bd_dom_sf"/>
</dbReference>
<dbReference type="SMART" id="SM00354">
    <property type="entry name" value="HTH_LACI"/>
    <property type="match status" value="1"/>
</dbReference>
<accession>A0ABT9PB46</accession>
<dbReference type="Gene3D" id="3.40.50.2300">
    <property type="match status" value="2"/>
</dbReference>
<dbReference type="Pfam" id="PF13377">
    <property type="entry name" value="Peripla_BP_3"/>
    <property type="match status" value="1"/>
</dbReference>
<evidence type="ECO:0000313" key="6">
    <source>
        <dbReference type="Proteomes" id="UP001235712"/>
    </source>
</evidence>
<dbReference type="SUPFAM" id="SSF47413">
    <property type="entry name" value="lambda repressor-like DNA-binding domains"/>
    <property type="match status" value="1"/>
</dbReference>
<dbReference type="PROSITE" id="PS50932">
    <property type="entry name" value="HTH_LACI_2"/>
    <property type="match status" value="1"/>
</dbReference>
<dbReference type="SUPFAM" id="SSF53822">
    <property type="entry name" value="Periplasmic binding protein-like I"/>
    <property type="match status" value="1"/>
</dbReference>
<reference evidence="5 6" key="1">
    <citation type="submission" date="2023-07" db="EMBL/GenBank/DDBJ databases">
        <title>Sequencing the genomes of 1000 actinobacteria strains.</title>
        <authorList>
            <person name="Klenk H.-P."/>
        </authorList>
    </citation>
    <scope>NUCLEOTIDE SEQUENCE [LARGE SCALE GENOMIC DNA]</scope>
    <source>
        <strain evidence="5 6">DSM 44388</strain>
    </source>
</reference>
<dbReference type="EMBL" id="JAUSQZ010000001">
    <property type="protein sequence ID" value="MDP9829914.1"/>
    <property type="molecule type" value="Genomic_DNA"/>
</dbReference>
<proteinExistence type="predicted"/>
<dbReference type="InterPro" id="IPR028082">
    <property type="entry name" value="Peripla_BP_I"/>
</dbReference>
<dbReference type="PROSITE" id="PS00356">
    <property type="entry name" value="HTH_LACI_1"/>
    <property type="match status" value="1"/>
</dbReference>
<dbReference type="Gene3D" id="1.10.260.40">
    <property type="entry name" value="lambda repressor-like DNA-binding domains"/>
    <property type="match status" value="1"/>
</dbReference>
<organism evidence="5 6">
    <name type="scientific">Kineosporia succinea</name>
    <dbReference type="NCBI Taxonomy" id="84632"/>
    <lineage>
        <taxon>Bacteria</taxon>
        <taxon>Bacillati</taxon>
        <taxon>Actinomycetota</taxon>
        <taxon>Actinomycetes</taxon>
        <taxon>Kineosporiales</taxon>
        <taxon>Kineosporiaceae</taxon>
        <taxon>Kineosporia</taxon>
    </lineage>
</organism>
<dbReference type="PANTHER" id="PTHR30146">
    <property type="entry name" value="LACI-RELATED TRANSCRIPTIONAL REPRESSOR"/>
    <property type="match status" value="1"/>
</dbReference>
<evidence type="ECO:0000256" key="3">
    <source>
        <dbReference type="ARBA" id="ARBA00023163"/>
    </source>
</evidence>
<name>A0ABT9PB46_9ACTN</name>
<evidence type="ECO:0000259" key="4">
    <source>
        <dbReference type="PROSITE" id="PS50932"/>
    </source>
</evidence>
<dbReference type="PANTHER" id="PTHR30146:SF153">
    <property type="entry name" value="LACTOSE OPERON REPRESSOR"/>
    <property type="match status" value="1"/>
</dbReference>
<feature type="domain" description="HTH lacI-type" evidence="4">
    <location>
        <begin position="14"/>
        <end position="70"/>
    </location>
</feature>
<evidence type="ECO:0000313" key="5">
    <source>
        <dbReference type="EMBL" id="MDP9829914.1"/>
    </source>
</evidence>
<dbReference type="Proteomes" id="UP001235712">
    <property type="component" value="Unassembled WGS sequence"/>
</dbReference>
<keyword evidence="3" id="KW-0804">Transcription</keyword>
<dbReference type="InterPro" id="IPR046335">
    <property type="entry name" value="LacI/GalR-like_sensor"/>
</dbReference>
<dbReference type="Pfam" id="PF00356">
    <property type="entry name" value="LacI"/>
    <property type="match status" value="1"/>
</dbReference>
<comment type="caution">
    <text evidence="5">The sequence shown here is derived from an EMBL/GenBank/DDBJ whole genome shotgun (WGS) entry which is preliminary data.</text>
</comment>
<dbReference type="InterPro" id="IPR000843">
    <property type="entry name" value="HTH_LacI"/>
</dbReference>
<evidence type="ECO:0000256" key="2">
    <source>
        <dbReference type="ARBA" id="ARBA00023125"/>
    </source>
</evidence>
<dbReference type="RefSeq" id="WP_307248590.1">
    <property type="nucleotide sequence ID" value="NZ_JAUSQZ010000001.1"/>
</dbReference>
<dbReference type="CDD" id="cd01392">
    <property type="entry name" value="HTH_LacI"/>
    <property type="match status" value="1"/>
</dbReference>
<keyword evidence="2" id="KW-0238">DNA-binding</keyword>
<protein>
    <submittedName>
        <fullName evidence="5">LacI family transcriptional regulator</fullName>
    </submittedName>
</protein>